<reference evidence="1 2" key="1">
    <citation type="journal article" date="2022" name="bioRxiv">
        <title>The genome of the oomycete Peronosclerospora sorghi, a cosmopolitan pathogen of maize and sorghum, is inflated with dispersed pseudogenes.</title>
        <authorList>
            <person name="Fletcher K."/>
            <person name="Martin F."/>
            <person name="Isakeit T."/>
            <person name="Cavanaugh K."/>
            <person name="Magill C."/>
            <person name="Michelmore R."/>
        </authorList>
    </citation>
    <scope>NUCLEOTIDE SEQUENCE [LARGE SCALE GENOMIC DNA]</scope>
    <source>
        <strain evidence="1">P6</strain>
    </source>
</reference>
<protein>
    <submittedName>
        <fullName evidence="1">Uncharacterized protein</fullName>
    </submittedName>
</protein>
<dbReference type="Proteomes" id="UP001163321">
    <property type="component" value="Chromosome 1"/>
</dbReference>
<accession>A0ACC0WUR1</accession>
<proteinExistence type="predicted"/>
<gene>
    <name evidence="1" type="ORF">PsorP6_002289</name>
</gene>
<keyword evidence="2" id="KW-1185">Reference proteome</keyword>
<organism evidence="1 2">
    <name type="scientific">Peronosclerospora sorghi</name>
    <dbReference type="NCBI Taxonomy" id="230839"/>
    <lineage>
        <taxon>Eukaryota</taxon>
        <taxon>Sar</taxon>
        <taxon>Stramenopiles</taxon>
        <taxon>Oomycota</taxon>
        <taxon>Peronosporomycetes</taxon>
        <taxon>Peronosporales</taxon>
        <taxon>Peronosporaceae</taxon>
        <taxon>Peronosclerospora</taxon>
    </lineage>
</organism>
<evidence type="ECO:0000313" key="1">
    <source>
        <dbReference type="EMBL" id="KAI9921755.1"/>
    </source>
</evidence>
<comment type="caution">
    <text evidence="1">The sequence shown here is derived from an EMBL/GenBank/DDBJ whole genome shotgun (WGS) entry which is preliminary data.</text>
</comment>
<dbReference type="EMBL" id="CM047580">
    <property type="protein sequence ID" value="KAI9921755.1"/>
    <property type="molecule type" value="Genomic_DNA"/>
</dbReference>
<evidence type="ECO:0000313" key="2">
    <source>
        <dbReference type="Proteomes" id="UP001163321"/>
    </source>
</evidence>
<name>A0ACC0WUR1_9STRA</name>
<sequence length="86" mass="10065">MIPYLEDVLYTFEMMLNFVAVIRANKEKGLWTFNLLNPSAILVEIYRNPIVVNFAVTDGVAKIQQWDRRSNDTSHQYLKILAYLAR</sequence>